<feature type="domain" description="Protein FecR C-terminal" evidence="3">
    <location>
        <begin position="311"/>
        <end position="380"/>
    </location>
</feature>
<dbReference type="Pfam" id="PF04773">
    <property type="entry name" value="FecR"/>
    <property type="match status" value="1"/>
</dbReference>
<dbReference type="PIRSF" id="PIRSF018266">
    <property type="entry name" value="FecR"/>
    <property type="match status" value="1"/>
</dbReference>
<dbReference type="Gene3D" id="2.60.120.1440">
    <property type="match status" value="1"/>
</dbReference>
<dbReference type="GO" id="GO:0016989">
    <property type="term" value="F:sigma factor antagonist activity"/>
    <property type="evidence" value="ECO:0007669"/>
    <property type="project" value="TreeGrafter"/>
</dbReference>
<dbReference type="PANTHER" id="PTHR30273">
    <property type="entry name" value="PERIPLASMIC SIGNAL SENSOR AND SIGMA FACTOR ACTIVATOR FECR-RELATED"/>
    <property type="match status" value="1"/>
</dbReference>
<dbReference type="EMBL" id="JAKNDN010000041">
    <property type="protein sequence ID" value="MCG4961634.1"/>
    <property type="molecule type" value="Genomic_DNA"/>
</dbReference>
<keyword evidence="1" id="KW-0472">Membrane</keyword>
<accession>A0AAW5C9P9</accession>
<protein>
    <submittedName>
        <fullName evidence="4">FecR domain-containing protein</fullName>
    </submittedName>
</protein>
<dbReference type="Proteomes" id="UP001199750">
    <property type="component" value="Unassembled WGS sequence"/>
</dbReference>
<evidence type="ECO:0000313" key="5">
    <source>
        <dbReference type="Proteomes" id="UP001199750"/>
    </source>
</evidence>
<evidence type="ECO:0000313" key="4">
    <source>
        <dbReference type="EMBL" id="MCG4961634.1"/>
    </source>
</evidence>
<feature type="domain" description="FecR protein" evidence="2">
    <location>
        <begin position="174"/>
        <end position="267"/>
    </location>
</feature>
<dbReference type="GeneID" id="61275434"/>
<reference evidence="4" key="1">
    <citation type="submission" date="2022-01" db="EMBL/GenBank/DDBJ databases">
        <title>Collection of gut derived symbiotic bacterial strains cultured from healthy donors.</title>
        <authorList>
            <person name="Lin H."/>
            <person name="Kohout C."/>
            <person name="Waligurski E."/>
            <person name="Pamer E.G."/>
        </authorList>
    </citation>
    <scope>NUCLEOTIDE SEQUENCE</scope>
    <source>
        <strain evidence="4">DFI.1.149</strain>
    </source>
</reference>
<dbReference type="Pfam" id="PF16344">
    <property type="entry name" value="FecR_C"/>
    <property type="match status" value="1"/>
</dbReference>
<name>A0AAW5C9P9_9BACT</name>
<sequence length="381" mass="44601">MLEYDNNYIRRLIQLDLVGGLSPEEKGKLEDWINESEEHRLLFCKIKKQLSINEIRNYLQTDVEDAWKKVREKTFGAPPVRPRIRPKWLKYAAVVLPVLLSITLWYTWKEEMKNKQATVACLSPVLTLDNGEKYQLDPEEQTEIYVNEEVKAYQAGGGLIYDTTARQEENKYNRIEVPRGSEYWIVLPDGTRVWLNAATELKYPVAFHAKERRVYLKGEAYFEVAPDKNRPFYVETEEVKIRVLGTVFDVNTHYTRGVRTVLVEGAVALEWGDQKEIRMKPGELADFDRTTTEVTLKEVDVTSYISWKEGYFVFEDEPLEEIMHTLSLWYDKEFLFVGKRSRALHFSGHIKRYERIETILSAITDVTGVEFRMNGQIILIH</sequence>
<dbReference type="RefSeq" id="WP_013612392.1">
    <property type="nucleotide sequence ID" value="NZ_JADMZE010000010.1"/>
</dbReference>
<gene>
    <name evidence="4" type="ORF">L0P03_17575</name>
</gene>
<evidence type="ECO:0000256" key="1">
    <source>
        <dbReference type="SAM" id="Phobius"/>
    </source>
</evidence>
<proteinExistence type="predicted"/>
<evidence type="ECO:0000259" key="2">
    <source>
        <dbReference type="Pfam" id="PF04773"/>
    </source>
</evidence>
<dbReference type="AlphaFoldDB" id="A0AAW5C9P9"/>
<dbReference type="InterPro" id="IPR012373">
    <property type="entry name" value="Ferrdict_sens_TM"/>
</dbReference>
<feature type="transmembrane region" description="Helical" evidence="1">
    <location>
        <begin position="88"/>
        <end position="108"/>
    </location>
</feature>
<dbReference type="InterPro" id="IPR032508">
    <property type="entry name" value="FecR_C"/>
</dbReference>
<evidence type="ECO:0000259" key="3">
    <source>
        <dbReference type="Pfam" id="PF16344"/>
    </source>
</evidence>
<dbReference type="Gene3D" id="3.55.50.30">
    <property type="match status" value="1"/>
</dbReference>
<keyword evidence="1" id="KW-0812">Transmembrane</keyword>
<organism evidence="4 5">
    <name type="scientific">Odoribacter splanchnicus</name>
    <dbReference type="NCBI Taxonomy" id="28118"/>
    <lineage>
        <taxon>Bacteria</taxon>
        <taxon>Pseudomonadati</taxon>
        <taxon>Bacteroidota</taxon>
        <taxon>Bacteroidia</taxon>
        <taxon>Bacteroidales</taxon>
        <taxon>Odoribacteraceae</taxon>
        <taxon>Odoribacter</taxon>
    </lineage>
</organism>
<dbReference type="FunFam" id="2.60.120.1440:FF:000001">
    <property type="entry name" value="Putative anti-sigma factor"/>
    <property type="match status" value="1"/>
</dbReference>
<dbReference type="InterPro" id="IPR006860">
    <property type="entry name" value="FecR"/>
</dbReference>
<dbReference type="PANTHER" id="PTHR30273:SF2">
    <property type="entry name" value="PROTEIN FECR"/>
    <property type="match status" value="1"/>
</dbReference>
<comment type="caution">
    <text evidence="4">The sequence shown here is derived from an EMBL/GenBank/DDBJ whole genome shotgun (WGS) entry which is preliminary data.</text>
</comment>
<keyword evidence="1" id="KW-1133">Transmembrane helix</keyword>